<evidence type="ECO:0000259" key="3">
    <source>
        <dbReference type="PROSITE" id="PS50158"/>
    </source>
</evidence>
<sequence>MEYFKIMHDRQTQVCRQCLKSTHIYRECPEIVCHRCKGLGHFARNCEMGRERHTVEVEPAAEGITGADGGEKQEAPRSDGEEKQAGGVEEPATDVQTEGEEESVTGCSNDEKEVMRELHGENGDGRKSGTGEDGGEGGAGVMEEKEGPAEDTSKASMSKKRKKKNKIKESNAGEYKKEDVGSESGDNGGRGETGSDETSEPDGKRSYAGSKEKNEGTPVEEQSGNVKVEKGPDDGERVSKDVSAEAAKTALRHEKRQMDILRAMPDML</sequence>
<dbReference type="AlphaFoldDB" id="A0A6P8SZS0"/>
<feature type="compositionally biased region" description="Basic and acidic residues" evidence="2">
    <location>
        <begin position="109"/>
        <end position="130"/>
    </location>
</feature>
<feature type="compositionally biased region" description="Basic residues" evidence="2">
    <location>
        <begin position="157"/>
        <end position="166"/>
    </location>
</feature>
<proteinExistence type="predicted"/>
<feature type="compositionally biased region" description="Basic and acidic residues" evidence="2">
    <location>
        <begin position="167"/>
        <end position="180"/>
    </location>
</feature>
<organism evidence="4 5">
    <name type="scientific">Gymnodraco acuticeps</name>
    <name type="common">Antarctic dragonfish</name>
    <dbReference type="NCBI Taxonomy" id="8218"/>
    <lineage>
        <taxon>Eukaryota</taxon>
        <taxon>Metazoa</taxon>
        <taxon>Chordata</taxon>
        <taxon>Craniata</taxon>
        <taxon>Vertebrata</taxon>
        <taxon>Euteleostomi</taxon>
        <taxon>Actinopterygii</taxon>
        <taxon>Neopterygii</taxon>
        <taxon>Teleostei</taxon>
        <taxon>Neoteleostei</taxon>
        <taxon>Acanthomorphata</taxon>
        <taxon>Eupercaria</taxon>
        <taxon>Perciformes</taxon>
        <taxon>Notothenioidei</taxon>
        <taxon>Bathydraconidae</taxon>
        <taxon>Gymnodraco</taxon>
    </lineage>
</organism>
<feature type="compositionally biased region" description="Basic and acidic residues" evidence="2">
    <location>
        <begin position="227"/>
        <end position="243"/>
    </location>
</feature>
<accession>A0A6P8SZS0</accession>
<reference evidence="5" key="1">
    <citation type="submission" date="2025-08" db="UniProtKB">
        <authorList>
            <consortium name="RefSeq"/>
        </authorList>
    </citation>
    <scope>IDENTIFICATION</scope>
</reference>
<dbReference type="GeneID" id="117535871"/>
<dbReference type="OrthoDB" id="10064617at2759"/>
<gene>
    <name evidence="5" type="primary">LOC117535871</name>
</gene>
<dbReference type="Proteomes" id="UP000515161">
    <property type="component" value="Unplaced"/>
</dbReference>
<feature type="compositionally biased region" description="Basic and acidic residues" evidence="2">
    <location>
        <begin position="201"/>
        <end position="215"/>
    </location>
</feature>
<protein>
    <submittedName>
        <fullName evidence="5">Uncharacterized protein LOC117535871</fullName>
    </submittedName>
</protein>
<dbReference type="SUPFAM" id="SSF57756">
    <property type="entry name" value="Retrovirus zinc finger-like domains"/>
    <property type="match status" value="1"/>
</dbReference>
<evidence type="ECO:0000256" key="1">
    <source>
        <dbReference type="PROSITE-ProRule" id="PRU00047"/>
    </source>
</evidence>
<keyword evidence="4" id="KW-1185">Reference proteome</keyword>
<name>A0A6P8SZS0_GYMAC</name>
<evidence type="ECO:0000313" key="5">
    <source>
        <dbReference type="RefSeq" id="XP_034056381.1"/>
    </source>
</evidence>
<feature type="domain" description="CCHC-type" evidence="3">
    <location>
        <begin position="33"/>
        <end position="46"/>
    </location>
</feature>
<feature type="compositionally biased region" description="Basic and acidic residues" evidence="2">
    <location>
        <begin position="142"/>
        <end position="153"/>
    </location>
</feature>
<dbReference type="GO" id="GO:0008270">
    <property type="term" value="F:zinc ion binding"/>
    <property type="evidence" value="ECO:0007669"/>
    <property type="project" value="UniProtKB-KW"/>
</dbReference>
<evidence type="ECO:0000256" key="2">
    <source>
        <dbReference type="SAM" id="MobiDB-lite"/>
    </source>
</evidence>
<dbReference type="RefSeq" id="XP_034056381.1">
    <property type="nucleotide sequence ID" value="XM_034200490.1"/>
</dbReference>
<dbReference type="InterPro" id="IPR036875">
    <property type="entry name" value="Znf_CCHC_sf"/>
</dbReference>
<keyword evidence="1" id="KW-0862">Zinc</keyword>
<feature type="compositionally biased region" description="Basic and acidic residues" evidence="2">
    <location>
        <begin position="69"/>
        <end position="84"/>
    </location>
</feature>
<dbReference type="PROSITE" id="PS50158">
    <property type="entry name" value="ZF_CCHC"/>
    <property type="match status" value="1"/>
</dbReference>
<dbReference type="Gene3D" id="4.10.60.10">
    <property type="entry name" value="Zinc finger, CCHC-type"/>
    <property type="match status" value="1"/>
</dbReference>
<dbReference type="InterPro" id="IPR001878">
    <property type="entry name" value="Znf_CCHC"/>
</dbReference>
<dbReference type="KEGG" id="gacu:117535871"/>
<keyword evidence="1" id="KW-0863">Zinc-finger</keyword>
<keyword evidence="1" id="KW-0479">Metal-binding</keyword>
<feature type="region of interest" description="Disordered" evidence="2">
    <location>
        <begin position="57"/>
        <end position="251"/>
    </location>
</feature>
<dbReference type="InParanoid" id="A0A6P8SZS0"/>
<evidence type="ECO:0000313" key="4">
    <source>
        <dbReference type="Proteomes" id="UP000515161"/>
    </source>
</evidence>
<dbReference type="GO" id="GO:0003676">
    <property type="term" value="F:nucleic acid binding"/>
    <property type="evidence" value="ECO:0007669"/>
    <property type="project" value="InterPro"/>
</dbReference>
<dbReference type="SMART" id="SM00343">
    <property type="entry name" value="ZnF_C2HC"/>
    <property type="match status" value="2"/>
</dbReference>